<evidence type="ECO:0000256" key="8">
    <source>
        <dbReference type="SAM" id="Phobius"/>
    </source>
</evidence>
<organism evidence="11 12">
    <name type="scientific">Henosepilachna vigintioctopunctata</name>
    <dbReference type="NCBI Taxonomy" id="420089"/>
    <lineage>
        <taxon>Eukaryota</taxon>
        <taxon>Metazoa</taxon>
        <taxon>Ecdysozoa</taxon>
        <taxon>Arthropoda</taxon>
        <taxon>Hexapoda</taxon>
        <taxon>Insecta</taxon>
        <taxon>Pterygota</taxon>
        <taxon>Neoptera</taxon>
        <taxon>Endopterygota</taxon>
        <taxon>Coleoptera</taxon>
        <taxon>Polyphaga</taxon>
        <taxon>Cucujiformia</taxon>
        <taxon>Coccinelloidea</taxon>
        <taxon>Coccinellidae</taxon>
        <taxon>Epilachninae</taxon>
        <taxon>Epilachnini</taxon>
        <taxon>Henosepilachna</taxon>
    </lineage>
</organism>
<comment type="subcellular location">
    <subcellularLocation>
        <location evidence="1">Membrane</location>
        <topology evidence="1">Multi-pass membrane protein</topology>
    </subcellularLocation>
</comment>
<dbReference type="InterPro" id="IPR050173">
    <property type="entry name" value="ABC_transporter_C-like"/>
</dbReference>
<evidence type="ECO:0000256" key="4">
    <source>
        <dbReference type="ARBA" id="ARBA00022741"/>
    </source>
</evidence>
<evidence type="ECO:0000256" key="3">
    <source>
        <dbReference type="ARBA" id="ARBA00022692"/>
    </source>
</evidence>
<dbReference type="CDD" id="cd03244">
    <property type="entry name" value="ABCC_MRP_domain2"/>
    <property type="match status" value="1"/>
</dbReference>
<evidence type="ECO:0000313" key="11">
    <source>
        <dbReference type="EMBL" id="KAK9869800.1"/>
    </source>
</evidence>
<feature type="transmembrane region" description="Helical" evidence="8">
    <location>
        <begin position="588"/>
        <end position="608"/>
    </location>
</feature>
<reference evidence="11 12" key="1">
    <citation type="submission" date="2023-03" db="EMBL/GenBank/DDBJ databases">
        <title>Genome insight into feeding habits of ladybird beetles.</title>
        <authorList>
            <person name="Li H.-S."/>
            <person name="Huang Y.-H."/>
            <person name="Pang H."/>
        </authorList>
    </citation>
    <scope>NUCLEOTIDE SEQUENCE [LARGE SCALE GENOMIC DNA]</scope>
    <source>
        <strain evidence="11">SYSU_2023b</strain>
        <tissue evidence="11">Whole body</tissue>
    </source>
</reference>
<keyword evidence="12" id="KW-1185">Reference proteome</keyword>
<dbReference type="PROSITE" id="PS00211">
    <property type="entry name" value="ABC_TRANSPORTER_1"/>
    <property type="match status" value="2"/>
</dbReference>
<dbReference type="InterPro" id="IPR027417">
    <property type="entry name" value="P-loop_NTPase"/>
</dbReference>
<dbReference type="GO" id="GO:0140359">
    <property type="term" value="F:ABC-type transporter activity"/>
    <property type="evidence" value="ECO:0007669"/>
    <property type="project" value="InterPro"/>
</dbReference>
<dbReference type="Pfam" id="PF00005">
    <property type="entry name" value="ABC_tran"/>
    <property type="match status" value="2"/>
</dbReference>
<dbReference type="SUPFAM" id="SSF90123">
    <property type="entry name" value="ABC transporter transmembrane region"/>
    <property type="match status" value="1"/>
</dbReference>
<dbReference type="InterPro" id="IPR011527">
    <property type="entry name" value="ABC1_TM_dom"/>
</dbReference>
<evidence type="ECO:0000313" key="12">
    <source>
        <dbReference type="Proteomes" id="UP001431783"/>
    </source>
</evidence>
<proteinExistence type="predicted"/>
<evidence type="ECO:0000259" key="10">
    <source>
        <dbReference type="PROSITE" id="PS50929"/>
    </source>
</evidence>
<dbReference type="PANTHER" id="PTHR24223:SF448">
    <property type="entry name" value="FI20146P1-RELATED"/>
    <property type="match status" value="1"/>
</dbReference>
<dbReference type="SUPFAM" id="SSF52540">
    <property type="entry name" value="P-loop containing nucleoside triphosphate hydrolases"/>
    <property type="match status" value="2"/>
</dbReference>
<accession>A0AAW1TJ63</accession>
<dbReference type="FunFam" id="1.20.1560.10:FF:000014">
    <property type="entry name" value="Multidrug resistance-associated protein member 4"/>
    <property type="match status" value="1"/>
</dbReference>
<comment type="caution">
    <text evidence="11">The sequence shown here is derived from an EMBL/GenBank/DDBJ whole genome shotgun (WGS) entry which is preliminary data.</text>
</comment>
<evidence type="ECO:0000259" key="9">
    <source>
        <dbReference type="PROSITE" id="PS50893"/>
    </source>
</evidence>
<keyword evidence="7 8" id="KW-0472">Membrane</keyword>
<dbReference type="SMART" id="SM00382">
    <property type="entry name" value="AAA"/>
    <property type="match status" value="2"/>
</dbReference>
<name>A0AAW1TJ63_9CUCU</name>
<feature type="transmembrane region" description="Helical" evidence="8">
    <location>
        <begin position="561"/>
        <end position="582"/>
    </location>
</feature>
<dbReference type="InterPro" id="IPR036640">
    <property type="entry name" value="ABC1_TM_sf"/>
</dbReference>
<evidence type="ECO:0000256" key="7">
    <source>
        <dbReference type="ARBA" id="ARBA00023136"/>
    </source>
</evidence>
<dbReference type="Gene3D" id="1.20.1560.10">
    <property type="entry name" value="ABC transporter type 1, transmembrane domain"/>
    <property type="match status" value="1"/>
</dbReference>
<dbReference type="FunFam" id="3.40.50.300:FF:000163">
    <property type="entry name" value="Multidrug resistance-associated protein member 4"/>
    <property type="match status" value="1"/>
</dbReference>
<dbReference type="InterPro" id="IPR017871">
    <property type="entry name" value="ABC_transporter-like_CS"/>
</dbReference>
<dbReference type="FunFam" id="3.40.50.300:FF:000482">
    <property type="entry name" value="Multidrug resistance-associated protein member 4"/>
    <property type="match status" value="1"/>
</dbReference>
<dbReference type="PROSITE" id="PS50929">
    <property type="entry name" value="ABC_TM1F"/>
    <property type="match status" value="1"/>
</dbReference>
<evidence type="ECO:0000256" key="5">
    <source>
        <dbReference type="ARBA" id="ARBA00022840"/>
    </source>
</evidence>
<protein>
    <recommendedName>
        <fullName evidence="13">Multidrug resistance-associated protein lethal(2)03659-like Protein</fullName>
    </recommendedName>
</protein>
<keyword evidence="6 8" id="KW-1133">Transmembrane helix</keyword>
<feature type="transmembrane region" description="Helical" evidence="8">
    <location>
        <begin position="682"/>
        <end position="698"/>
    </location>
</feature>
<dbReference type="Proteomes" id="UP001431783">
    <property type="component" value="Unassembled WGS sequence"/>
</dbReference>
<dbReference type="GO" id="GO:0016887">
    <property type="term" value="F:ATP hydrolysis activity"/>
    <property type="evidence" value="ECO:0007669"/>
    <property type="project" value="InterPro"/>
</dbReference>
<dbReference type="PROSITE" id="PS50893">
    <property type="entry name" value="ABC_TRANSPORTER_2"/>
    <property type="match status" value="2"/>
</dbReference>
<feature type="transmembrane region" description="Helical" evidence="8">
    <location>
        <begin position="491"/>
        <end position="513"/>
    </location>
</feature>
<evidence type="ECO:0000256" key="6">
    <source>
        <dbReference type="ARBA" id="ARBA00022989"/>
    </source>
</evidence>
<dbReference type="PANTHER" id="PTHR24223">
    <property type="entry name" value="ATP-BINDING CASSETTE SUB-FAMILY C"/>
    <property type="match status" value="1"/>
</dbReference>
<dbReference type="GO" id="GO:0016020">
    <property type="term" value="C:membrane"/>
    <property type="evidence" value="ECO:0007669"/>
    <property type="project" value="UniProtKB-SubCell"/>
</dbReference>
<dbReference type="InterPro" id="IPR003439">
    <property type="entry name" value="ABC_transporter-like_ATP-bd"/>
</dbReference>
<keyword evidence="2" id="KW-0813">Transport</keyword>
<sequence>MLFFPRSEIKQIKYSSYIKALQMSFTMFINRAAIFLCVLSHVLSGYSPTAEYVFVISSFYGILKQAVTTWFPLGVTAIAEANISIERIQTFLKCDEAYLTKEISVRKGKSKNKKFLQKTQKPLLTITAATKKDVGVYLERASARWLCNSTENTLTNIDLSVTSNQLVAIIGPVGSGKSSLFQMILQELPIVSGKFEIVGNISYASQEPWLFAGNVQQNILFGSPYDLKKYQEVIKACALEKDFSSFPYGDKSLVGDRGVALSGGQRARINLARAIYKTADIYILDDPLSAVDAHVGKQLFENCICEYLKNKCKILITHQLQYLTNEKVDCVYLLEKGRITAKGNVQDILESGREFAELFKAETPIEDNDEEEEKFIKKRKFRIKEEPDNIQDEPVLEKETQKKGSISLRVYESYFKAGGNYWTGLMLGVFFIIAQISASGADYFITYWVNLEQHQLQQGIKNVYLDEELYNITSTLPIYEHNIILTRKNCIIIYGCLIGTIVLVTVIRSMTFFRLCMNASNILHNNMFTRVINATMHFFNANPSGRILNRFSKDIGAIDELVPTAIIDTIQVALGVFSTIAVIAYVNIWVLIPTSIILFWFYILRVIFLSTSRNIKRMEGATRSPVFSHISASLQGLTTIRAFGAQKILREEFDHHQNLHSSAYYLFLGCSRSFGFWLDMKCVLYVGFVTLSVLFIGSETYGGNVGLAITQAIGLTGMFQWGMRQWSELENQMTSVERVVEYTEVEEENTLNKNEPPESWPVNGKIEFHNVFLKYSPSAPYVLKNLNFSVLPMEKIGIVGRTGAGKSSLISALFLLSDIEGKILIDGVDLKEITLESIRSKISIIPQEAVLFTGTLRKNLDPFNEYNDADLWDALDHVELKKVILELPSTLNTEISEGGSNFSVGQRQLICLARAIVRNNKILVLDEATANVDPKTDELIQTAIRKNFANCTVLTIAHRLHTIMDSDKVLVMNAGSVAEFDHPHILLRNSDGLLSSLVKETGKIMSDHLSNIALTNFEAKNAKINT</sequence>
<dbReference type="Pfam" id="PF00664">
    <property type="entry name" value="ABC_membrane"/>
    <property type="match status" value="1"/>
</dbReference>
<evidence type="ECO:0008006" key="13">
    <source>
        <dbReference type="Google" id="ProtNLM"/>
    </source>
</evidence>
<keyword evidence="3 8" id="KW-0812">Transmembrane</keyword>
<evidence type="ECO:0000256" key="2">
    <source>
        <dbReference type="ARBA" id="ARBA00022448"/>
    </source>
</evidence>
<evidence type="ECO:0000256" key="1">
    <source>
        <dbReference type="ARBA" id="ARBA00004141"/>
    </source>
</evidence>
<feature type="domain" description="ABC transporter" evidence="9">
    <location>
        <begin position="136"/>
        <end position="361"/>
    </location>
</feature>
<dbReference type="AlphaFoldDB" id="A0AAW1TJ63"/>
<dbReference type="CDD" id="cd03250">
    <property type="entry name" value="ABCC_MRP_domain1"/>
    <property type="match status" value="1"/>
</dbReference>
<keyword evidence="4" id="KW-0547">Nucleotide-binding</keyword>
<feature type="domain" description="ABC transporter" evidence="9">
    <location>
        <begin position="766"/>
        <end position="999"/>
    </location>
</feature>
<gene>
    <name evidence="11" type="ORF">WA026_003532</name>
</gene>
<dbReference type="InterPro" id="IPR003593">
    <property type="entry name" value="AAA+_ATPase"/>
</dbReference>
<dbReference type="Gene3D" id="3.40.50.300">
    <property type="entry name" value="P-loop containing nucleotide triphosphate hydrolases"/>
    <property type="match status" value="2"/>
</dbReference>
<dbReference type="GO" id="GO:0005524">
    <property type="term" value="F:ATP binding"/>
    <property type="evidence" value="ECO:0007669"/>
    <property type="project" value="UniProtKB-KW"/>
</dbReference>
<keyword evidence="5" id="KW-0067">ATP-binding</keyword>
<dbReference type="EMBL" id="JARQZJ010000001">
    <property type="protein sequence ID" value="KAK9869800.1"/>
    <property type="molecule type" value="Genomic_DNA"/>
</dbReference>
<feature type="domain" description="ABC transmembrane type-1" evidence="10">
    <location>
        <begin position="425"/>
        <end position="731"/>
    </location>
</feature>